<keyword evidence="3" id="KW-1185">Reference proteome</keyword>
<gene>
    <name evidence="2" type="ORF">GCM10010423_11120</name>
</gene>
<evidence type="ECO:0000313" key="2">
    <source>
        <dbReference type="EMBL" id="GAA2520356.1"/>
    </source>
</evidence>
<feature type="region of interest" description="Disordered" evidence="1">
    <location>
        <begin position="16"/>
        <end position="38"/>
    </location>
</feature>
<proteinExistence type="predicted"/>
<dbReference type="RefSeq" id="WP_344534666.1">
    <property type="nucleotide sequence ID" value="NZ_BAAATM010000003.1"/>
</dbReference>
<accession>A0ABN3NEU0</accession>
<reference evidence="2 3" key="1">
    <citation type="journal article" date="2019" name="Int. J. Syst. Evol. Microbiol.">
        <title>The Global Catalogue of Microorganisms (GCM) 10K type strain sequencing project: providing services to taxonomists for standard genome sequencing and annotation.</title>
        <authorList>
            <consortium name="The Broad Institute Genomics Platform"/>
            <consortium name="The Broad Institute Genome Sequencing Center for Infectious Disease"/>
            <person name="Wu L."/>
            <person name="Ma J."/>
        </authorList>
    </citation>
    <scope>NUCLEOTIDE SEQUENCE [LARGE SCALE GENOMIC DNA]</scope>
    <source>
        <strain evidence="2 3">JCM 6924</strain>
    </source>
</reference>
<comment type="caution">
    <text evidence="2">The sequence shown here is derived from an EMBL/GenBank/DDBJ whole genome shotgun (WGS) entry which is preliminary data.</text>
</comment>
<name>A0ABN3NEU0_9ACTN</name>
<sequence length="92" mass="9526">MADVRSPVENALSAANRSWSELRGASSRHSSGDVSTSLYGIEKSNHGANSMCVGPLAPELDTAQLDGHRAEPQLGLEFTGASLMAASKQVAA</sequence>
<protein>
    <submittedName>
        <fullName evidence="2">Uncharacterized protein</fullName>
    </submittedName>
</protein>
<dbReference type="Proteomes" id="UP001501095">
    <property type="component" value="Unassembled WGS sequence"/>
</dbReference>
<evidence type="ECO:0000256" key="1">
    <source>
        <dbReference type="SAM" id="MobiDB-lite"/>
    </source>
</evidence>
<dbReference type="EMBL" id="BAAATM010000003">
    <property type="protein sequence ID" value="GAA2520356.1"/>
    <property type="molecule type" value="Genomic_DNA"/>
</dbReference>
<feature type="compositionally biased region" description="Polar residues" evidence="1">
    <location>
        <begin position="27"/>
        <end position="38"/>
    </location>
</feature>
<evidence type="ECO:0000313" key="3">
    <source>
        <dbReference type="Proteomes" id="UP001501095"/>
    </source>
</evidence>
<organism evidence="2 3">
    <name type="scientific">Streptomyces levis</name>
    <dbReference type="NCBI Taxonomy" id="285566"/>
    <lineage>
        <taxon>Bacteria</taxon>
        <taxon>Bacillati</taxon>
        <taxon>Actinomycetota</taxon>
        <taxon>Actinomycetes</taxon>
        <taxon>Kitasatosporales</taxon>
        <taxon>Streptomycetaceae</taxon>
        <taxon>Streptomyces</taxon>
    </lineage>
</organism>